<dbReference type="NCBIfam" id="NF040519">
    <property type="entry name" value="Sbal_3080_fam"/>
    <property type="match status" value="1"/>
</dbReference>
<dbReference type="EMBL" id="AYEV01000038">
    <property type="protein sequence ID" value="ESK54006.1"/>
    <property type="molecule type" value="Genomic_DNA"/>
</dbReference>
<evidence type="ECO:0000313" key="2">
    <source>
        <dbReference type="Proteomes" id="UP000017404"/>
    </source>
</evidence>
<dbReference type="PATRIC" id="fig|1120928.5.peg.3086"/>
<protein>
    <recommendedName>
        <fullName evidence="3">Lipoprotein</fullName>
    </recommendedName>
</protein>
<evidence type="ECO:0000313" key="1">
    <source>
        <dbReference type="EMBL" id="ESK54006.1"/>
    </source>
</evidence>
<dbReference type="Proteomes" id="UP000017404">
    <property type="component" value="Unassembled WGS sequence"/>
</dbReference>
<reference evidence="1 2" key="1">
    <citation type="submission" date="2013-10" db="EMBL/GenBank/DDBJ databases">
        <title>The Genome Sequence of Acinetobacter tjernbergiae CIP107465.</title>
        <authorList>
            <consortium name="The Broad Institute Genomics Platform"/>
            <consortium name="The Broad Institute Genome Sequencing Center for Infectious Disease"/>
            <person name="Cerqueira G."/>
            <person name="Feldgarden M."/>
            <person name="Courvalin P."/>
            <person name="Grillot-Courvalin C."/>
            <person name="Clermont D."/>
            <person name="Rocha E."/>
            <person name="Yoon E.-J."/>
            <person name="Nemec A."/>
            <person name="Young S.K."/>
            <person name="Zeng Q."/>
            <person name="Gargeya S."/>
            <person name="Fitzgerald M."/>
            <person name="Abouelleil A."/>
            <person name="Alvarado L."/>
            <person name="Berlin A.M."/>
            <person name="Chapman S.B."/>
            <person name="Gainer-Dewar J."/>
            <person name="Goldberg J."/>
            <person name="Gnerre S."/>
            <person name="Griggs A."/>
            <person name="Gujja S."/>
            <person name="Hansen M."/>
            <person name="Howarth C."/>
            <person name="Imamovic A."/>
            <person name="Ireland A."/>
            <person name="Larimer J."/>
            <person name="McCowan C."/>
            <person name="Murphy C."/>
            <person name="Pearson M."/>
            <person name="Poon T.W."/>
            <person name="Priest M."/>
            <person name="Roberts A."/>
            <person name="Saif S."/>
            <person name="Shea T."/>
            <person name="Sykes S."/>
            <person name="Wortman J."/>
            <person name="Nusbaum C."/>
            <person name="Birren B."/>
        </authorList>
    </citation>
    <scope>NUCLEOTIDE SEQUENCE [LARGE SCALE GENOMIC DNA]</scope>
    <source>
        <strain evidence="1 2">CIP 107465</strain>
    </source>
</reference>
<dbReference type="AlphaFoldDB" id="V2UZG4"/>
<organism evidence="1 2">
    <name type="scientific">Acinetobacter tjernbergiae DSM 14971 = CIP 107465</name>
    <dbReference type="NCBI Taxonomy" id="1120928"/>
    <lineage>
        <taxon>Bacteria</taxon>
        <taxon>Pseudomonadati</taxon>
        <taxon>Pseudomonadota</taxon>
        <taxon>Gammaproteobacteria</taxon>
        <taxon>Moraxellales</taxon>
        <taxon>Moraxellaceae</taxon>
        <taxon>Acinetobacter</taxon>
    </lineage>
</organism>
<proteinExistence type="predicted"/>
<sequence>MKYSYLQRSAALLVKIKNIVLQGFAITGCTSIQINNTSEFHPESIRQVCIVNNPKVVIKDFNGIVERSFSRYGIEARTYQENDNLSLCQTTLHYTALRSWDFAPYMVSAQFNLLQNGRQVSEASFRLKGNGGLALNKWRSTETKINELIDQLLNKKS</sequence>
<comment type="caution">
    <text evidence="1">The sequence shown here is derived from an EMBL/GenBank/DDBJ whole genome shotgun (WGS) entry which is preliminary data.</text>
</comment>
<dbReference type="eggNOG" id="ENOG5032T55">
    <property type="taxonomic scope" value="Bacteria"/>
</dbReference>
<evidence type="ECO:0008006" key="3">
    <source>
        <dbReference type="Google" id="ProtNLM"/>
    </source>
</evidence>
<gene>
    <name evidence="1" type="ORF">F990_03051</name>
</gene>
<name>V2UZG4_9GAMM</name>
<dbReference type="PROSITE" id="PS51257">
    <property type="entry name" value="PROKAR_LIPOPROTEIN"/>
    <property type="match status" value="1"/>
</dbReference>
<keyword evidence="2" id="KW-1185">Reference proteome</keyword>
<accession>V2UZG4</accession>